<protein>
    <submittedName>
        <fullName evidence="1">Uncharacterized protein</fullName>
    </submittedName>
</protein>
<evidence type="ECO:0000313" key="1">
    <source>
        <dbReference type="EMBL" id="KAJ0208055.1"/>
    </source>
</evidence>
<evidence type="ECO:0000313" key="2">
    <source>
        <dbReference type="Proteomes" id="UP000235145"/>
    </source>
</evidence>
<sequence length="161" mass="19126">MWTKDKLKETQYFEIEAGGFGVGNLIKQNSNLEEKYSNVFFSHEYEEKYGTSFNNVSTEKDNIEDIIFHCLSKFPEDNRTKDVIRKFRDISSQEKSEVMKERAEVKTDIVEELNKTNNFDFDDDKHEGMNTKLVEFVTIKTLQQKFSENEEKTNKRSRYEC</sequence>
<comment type="caution">
    <text evidence="1">The sequence shown here is derived from an EMBL/GenBank/DDBJ whole genome shotgun (WGS) entry which is preliminary data.</text>
</comment>
<dbReference type="Proteomes" id="UP000235145">
    <property type="component" value="Unassembled WGS sequence"/>
</dbReference>
<proteinExistence type="predicted"/>
<dbReference type="EMBL" id="NBSK02000005">
    <property type="protein sequence ID" value="KAJ0208055.1"/>
    <property type="molecule type" value="Genomic_DNA"/>
</dbReference>
<organism evidence="1 2">
    <name type="scientific">Lactuca sativa</name>
    <name type="common">Garden lettuce</name>
    <dbReference type="NCBI Taxonomy" id="4236"/>
    <lineage>
        <taxon>Eukaryota</taxon>
        <taxon>Viridiplantae</taxon>
        <taxon>Streptophyta</taxon>
        <taxon>Embryophyta</taxon>
        <taxon>Tracheophyta</taxon>
        <taxon>Spermatophyta</taxon>
        <taxon>Magnoliopsida</taxon>
        <taxon>eudicotyledons</taxon>
        <taxon>Gunneridae</taxon>
        <taxon>Pentapetalae</taxon>
        <taxon>asterids</taxon>
        <taxon>campanulids</taxon>
        <taxon>Asterales</taxon>
        <taxon>Asteraceae</taxon>
        <taxon>Cichorioideae</taxon>
        <taxon>Cichorieae</taxon>
        <taxon>Lactucinae</taxon>
        <taxon>Lactuca</taxon>
    </lineage>
</organism>
<name>A0A9R1VKS2_LACSA</name>
<accession>A0A9R1VKS2</accession>
<dbReference type="AlphaFoldDB" id="A0A9R1VKS2"/>
<keyword evidence="2" id="KW-1185">Reference proteome</keyword>
<reference evidence="1 2" key="1">
    <citation type="journal article" date="2017" name="Nat. Commun.">
        <title>Genome assembly with in vitro proximity ligation data and whole-genome triplication in lettuce.</title>
        <authorList>
            <person name="Reyes-Chin-Wo S."/>
            <person name="Wang Z."/>
            <person name="Yang X."/>
            <person name="Kozik A."/>
            <person name="Arikit S."/>
            <person name="Song C."/>
            <person name="Xia L."/>
            <person name="Froenicke L."/>
            <person name="Lavelle D.O."/>
            <person name="Truco M.J."/>
            <person name="Xia R."/>
            <person name="Zhu S."/>
            <person name="Xu C."/>
            <person name="Xu H."/>
            <person name="Xu X."/>
            <person name="Cox K."/>
            <person name="Korf I."/>
            <person name="Meyers B.C."/>
            <person name="Michelmore R.W."/>
        </authorList>
    </citation>
    <scope>NUCLEOTIDE SEQUENCE [LARGE SCALE GENOMIC DNA]</scope>
    <source>
        <strain evidence="2">cv. Salinas</strain>
        <tissue evidence="1">Seedlings</tissue>
    </source>
</reference>
<gene>
    <name evidence="1" type="ORF">LSAT_V11C500252920</name>
</gene>